<evidence type="ECO:0000256" key="8">
    <source>
        <dbReference type="ARBA" id="ARBA00022919"/>
    </source>
</evidence>
<evidence type="ECO:0000259" key="14">
    <source>
        <dbReference type="Pfam" id="PF00155"/>
    </source>
</evidence>
<evidence type="ECO:0000256" key="10">
    <source>
        <dbReference type="ARBA" id="ARBA00023315"/>
    </source>
</evidence>
<dbReference type="InterPro" id="IPR050087">
    <property type="entry name" value="AON_synthase_class-II"/>
</dbReference>
<keyword evidence="10" id="KW-0012">Acyltransferase</keyword>
<evidence type="ECO:0000256" key="11">
    <source>
        <dbReference type="ARBA" id="ARBA00041066"/>
    </source>
</evidence>
<dbReference type="GO" id="GO:0016020">
    <property type="term" value="C:membrane"/>
    <property type="evidence" value="ECO:0007669"/>
    <property type="project" value="GOC"/>
</dbReference>
<evidence type="ECO:0000256" key="5">
    <source>
        <dbReference type="ARBA" id="ARBA00013220"/>
    </source>
</evidence>
<evidence type="ECO:0000256" key="1">
    <source>
        <dbReference type="ARBA" id="ARBA00001933"/>
    </source>
</evidence>
<keyword evidence="6" id="KW-0808">Transferase</keyword>
<comment type="pathway">
    <text evidence="2">Lipid metabolism; sphingolipid metabolism.</text>
</comment>
<evidence type="ECO:0000256" key="12">
    <source>
        <dbReference type="ARBA" id="ARBA00041765"/>
    </source>
</evidence>
<comment type="similarity">
    <text evidence="4">Belongs to the class-II pyridoxal-phosphate-dependent aminotransferase family.</text>
</comment>
<dbReference type="Pfam" id="PF00155">
    <property type="entry name" value="Aminotran_1_2"/>
    <property type="match status" value="1"/>
</dbReference>
<dbReference type="Gene3D" id="3.90.1150.10">
    <property type="entry name" value="Aspartate Aminotransferase, domain 1"/>
    <property type="match status" value="1"/>
</dbReference>
<reference evidence="16" key="1">
    <citation type="journal article" date="2007" name="Science">
        <title>Draft genome of the filarial nematode parasite Brugia malayi.</title>
        <authorList>
            <person name="Ghedin E."/>
            <person name="Wang S."/>
            <person name="Spiro D."/>
            <person name="Caler E."/>
            <person name="Zhao Q."/>
            <person name="Crabtree J."/>
            <person name="Allen J.E."/>
            <person name="Delcher A.L."/>
            <person name="Guiliano D.B."/>
            <person name="Miranda-Saavedra D."/>
            <person name="Angiuoli S.V."/>
            <person name="Creasy T."/>
            <person name="Amedeo P."/>
            <person name="Haas B."/>
            <person name="El-Sayed N.M."/>
            <person name="Wortman J.R."/>
            <person name="Feldblyum T."/>
            <person name="Tallon L."/>
            <person name="Schatz M."/>
            <person name="Shumway M."/>
            <person name="Koo H."/>
            <person name="Salzberg S.L."/>
            <person name="Schobel S."/>
            <person name="Pertea M."/>
            <person name="Pop M."/>
            <person name="White O."/>
            <person name="Barton G.J."/>
            <person name="Carlow C.K."/>
            <person name="Crawford M.J."/>
            <person name="Daub J."/>
            <person name="Dimmic M.W."/>
            <person name="Estes C.F."/>
            <person name="Foster J.M."/>
            <person name="Ganatra M."/>
            <person name="Gregory W.F."/>
            <person name="Johnson N.M."/>
            <person name="Jin J."/>
            <person name="Komuniecki R."/>
            <person name="Korf I."/>
            <person name="Kumar S."/>
            <person name="Laney S."/>
            <person name="Li B.W."/>
            <person name="Li W."/>
            <person name="Lindblom T.H."/>
            <person name="Lustigman S."/>
            <person name="Ma D."/>
            <person name="Maina C.V."/>
            <person name="Martin D.M."/>
            <person name="McCarter J.P."/>
            <person name="McReynolds L."/>
            <person name="Mitreva M."/>
            <person name="Nutman T.B."/>
            <person name="Parkinson J."/>
            <person name="Peregrin-Alvarez J.M."/>
            <person name="Poole C."/>
            <person name="Ren Q."/>
            <person name="Saunders L."/>
            <person name="Sluder A.E."/>
            <person name="Smith K."/>
            <person name="Stanke M."/>
            <person name="Unnasch T.R."/>
            <person name="Ware J."/>
            <person name="Wei A.D."/>
            <person name="Weil G."/>
            <person name="Williams D.J."/>
            <person name="Zhang Y."/>
            <person name="Williams S.A."/>
            <person name="Fraser-Liggett C."/>
            <person name="Slatko B."/>
            <person name="Blaxter M.L."/>
            <person name="Scott A.L."/>
        </authorList>
    </citation>
    <scope>NUCLEOTIDE SEQUENCE</scope>
    <source>
        <strain evidence="16">FR3</strain>
    </source>
</reference>
<keyword evidence="8" id="KW-0746">Sphingolipid metabolism</keyword>
<evidence type="ECO:0000256" key="7">
    <source>
        <dbReference type="ARBA" id="ARBA00022898"/>
    </source>
</evidence>
<evidence type="ECO:0000256" key="9">
    <source>
        <dbReference type="ARBA" id="ARBA00023098"/>
    </source>
</evidence>
<proteinExistence type="inferred from homology"/>
<gene>
    <name evidence="16" type="primary">Bma-sptl-1</name>
    <name evidence="16" type="ORF">BM_Bm2326</name>
</gene>
<comment type="pathway">
    <text evidence="3">Sphingolipid metabolism.</text>
</comment>
<name>A0A0J9Y7J6_BRUMA</name>
<dbReference type="EC" id="2.3.1.50" evidence="5"/>
<dbReference type="Gene3D" id="3.40.640.10">
    <property type="entry name" value="Type I PLP-dependent aspartate aminotransferase-like (Major domain)"/>
    <property type="match status" value="1"/>
</dbReference>
<evidence type="ECO:0000256" key="13">
    <source>
        <dbReference type="ARBA" id="ARBA00042649"/>
    </source>
</evidence>
<evidence type="ECO:0000256" key="3">
    <source>
        <dbReference type="ARBA" id="ARBA00004991"/>
    </source>
</evidence>
<dbReference type="InterPro" id="IPR027951">
    <property type="entry name" value="Nepro_N"/>
</dbReference>
<dbReference type="GO" id="GO:0030170">
    <property type="term" value="F:pyridoxal phosphate binding"/>
    <property type="evidence" value="ECO:0007669"/>
    <property type="project" value="InterPro"/>
</dbReference>
<evidence type="ECO:0000256" key="4">
    <source>
        <dbReference type="ARBA" id="ARBA00008392"/>
    </source>
</evidence>
<dbReference type="AlphaFoldDB" id="A0A0J9Y7J6"/>
<comment type="cofactor">
    <cofactor evidence="1">
        <name>pyridoxal 5'-phosphate</name>
        <dbReference type="ChEBI" id="CHEBI:597326"/>
    </cofactor>
</comment>
<dbReference type="GO" id="GO:0046513">
    <property type="term" value="P:ceramide biosynthetic process"/>
    <property type="evidence" value="ECO:0007669"/>
    <property type="project" value="TreeGrafter"/>
</dbReference>
<dbReference type="InterPro" id="IPR015422">
    <property type="entry name" value="PyrdxlP-dep_Trfase_small"/>
</dbReference>
<accession>A0A0J9Y7J6</accession>
<organism evidence="16">
    <name type="scientific">Brugia malayi</name>
    <name type="common">Filarial nematode worm</name>
    <dbReference type="NCBI Taxonomy" id="6279"/>
    <lineage>
        <taxon>Eukaryota</taxon>
        <taxon>Metazoa</taxon>
        <taxon>Ecdysozoa</taxon>
        <taxon>Nematoda</taxon>
        <taxon>Chromadorea</taxon>
        <taxon>Rhabditida</taxon>
        <taxon>Spirurina</taxon>
        <taxon>Spiruromorpha</taxon>
        <taxon>Filarioidea</taxon>
        <taxon>Onchocercidae</taxon>
        <taxon>Brugia</taxon>
    </lineage>
</organism>
<evidence type="ECO:0000259" key="15">
    <source>
        <dbReference type="Pfam" id="PF14780"/>
    </source>
</evidence>
<protein>
    <recommendedName>
        <fullName evidence="11">Serine palmitoyltransferase 1</fullName>
        <ecNumber evidence="5">2.3.1.50</ecNumber>
    </recommendedName>
    <alternativeName>
        <fullName evidence="12">Long chain base biosynthesis protein 1</fullName>
    </alternativeName>
    <alternativeName>
        <fullName evidence="13">Serine-palmitoyl-CoA transferase 1</fullName>
    </alternativeName>
</protein>
<dbReference type="OMA" id="FWRFTRR"/>
<keyword evidence="7" id="KW-0663">Pyridoxal phosphate</keyword>
<evidence type="ECO:0000313" key="16">
    <source>
        <dbReference type="EMBL" id="CDQ03696.1"/>
    </source>
</evidence>
<dbReference type="InterPro" id="IPR004839">
    <property type="entry name" value="Aminotransferase_I/II_large"/>
</dbReference>
<dbReference type="GO" id="GO:0004758">
    <property type="term" value="F:serine C-palmitoyltransferase activity"/>
    <property type="evidence" value="ECO:0007669"/>
    <property type="project" value="UniProtKB-EC"/>
</dbReference>
<evidence type="ECO:0000256" key="6">
    <source>
        <dbReference type="ARBA" id="ARBA00022679"/>
    </source>
</evidence>
<dbReference type="Pfam" id="PF14780">
    <property type="entry name" value="NEPRO_N"/>
    <property type="match status" value="1"/>
</dbReference>
<dbReference type="InterPro" id="IPR015424">
    <property type="entry name" value="PyrdxlP-dep_Trfase"/>
</dbReference>
<dbReference type="PANTHER" id="PTHR13693:SF2">
    <property type="entry name" value="SERINE PALMITOYLTRANSFERASE 1"/>
    <property type="match status" value="1"/>
</dbReference>
<dbReference type="GO" id="GO:0046512">
    <property type="term" value="P:sphingosine biosynthetic process"/>
    <property type="evidence" value="ECO:0007669"/>
    <property type="project" value="TreeGrafter"/>
</dbReference>
<dbReference type="EMBL" id="LN856903">
    <property type="protein sequence ID" value="CDQ03696.1"/>
    <property type="molecule type" value="Genomic_DNA"/>
</dbReference>
<feature type="domain" description="Nucleolus and neural progenitor protein-like N-terminal" evidence="15">
    <location>
        <begin position="37"/>
        <end position="194"/>
    </location>
</feature>
<dbReference type="SUPFAM" id="SSF53383">
    <property type="entry name" value="PLP-dependent transferases"/>
    <property type="match status" value="1"/>
</dbReference>
<feature type="domain" description="Aminotransferase class I/classII large" evidence="14">
    <location>
        <begin position="376"/>
        <end position="561"/>
    </location>
</feature>
<reference evidence="16" key="2">
    <citation type="submission" date="2012-12" db="EMBL/GenBank/DDBJ databases">
        <authorList>
            <person name="Gao Y.W."/>
            <person name="Fan S.T."/>
            <person name="Sun H.T."/>
            <person name="Wang Z."/>
            <person name="Gao X.L."/>
            <person name="Li Y.G."/>
            <person name="Wang T.C."/>
            <person name="Zhang K."/>
            <person name="Xu W.W."/>
            <person name="Yu Z.J."/>
            <person name="Xia X.Z."/>
        </authorList>
    </citation>
    <scope>NUCLEOTIDE SEQUENCE</scope>
    <source>
        <strain evidence="16">FR3</strain>
    </source>
</reference>
<keyword evidence="9" id="KW-0443">Lipid metabolism</keyword>
<sequence length="570" mass="65080">MELFESLEEEALLAMVDKYCSESVDNPFESDIRKFDATVINEKAIIDKLIDIYPNSVAPQSVAILDALVYKMSGPYRHAKFWRFTRRVLKELNKLNSLKLNKYLKNISKDMLKSEMHYSLNVCAKRYIVAVLISRAIRSCRLRNLCEQAASHCLQHIQTGHLLQSNLLLLALNADVYDALKKNMAKIVECYDCLQPFLTDLNLLHIRRLLVAANNTFQSSRYLISTLNSFRSIAGICGIEENEYTDLLASTSTSKTSKWILDALRILNLSGECDIDFSDFVLMEYRVFVSVTAERKLSYKQLITESVILSVIIYGVIVLKFRKQKHTWLTEQQKERIIAEWKPEPLVPEIPTEHSALETHYFDGKVSKFVIYDGKEYLNLATTNFLGLIGDKTVEEVAKEAIAKYGVGSCGPRHFYGTVDVHLALEKQLADFLGCEEAVLYSYGFVTISSAIPSYAKKGDVIFVDKGVNFAIQEGLKASKSRIEWFNHNDVNDLERLLMEQAERDRKFPKLASKTRRFMVVEGLYMNSGDLCPLPELMALKWKYKVRIFIDESLSIGVIGKTGRDHHNCF</sequence>
<dbReference type="PANTHER" id="PTHR13693">
    <property type="entry name" value="CLASS II AMINOTRANSFERASE/8-AMINO-7-OXONONANOATE SYNTHASE"/>
    <property type="match status" value="1"/>
</dbReference>
<dbReference type="InterPro" id="IPR015421">
    <property type="entry name" value="PyrdxlP-dep_Trfase_major"/>
</dbReference>
<evidence type="ECO:0000256" key="2">
    <source>
        <dbReference type="ARBA" id="ARBA00004760"/>
    </source>
</evidence>
<dbReference type="GO" id="GO:0005783">
    <property type="term" value="C:endoplasmic reticulum"/>
    <property type="evidence" value="ECO:0007669"/>
    <property type="project" value="TreeGrafter"/>
</dbReference>